<sequence>MEPTFSSSGSGSGSGSSGSHSSSSGSKKTSSSAEGSNETGTVQTVELEPSRPGLYKRIACIRYVICFKNDFHCNSSVMHG</sequence>
<proteinExistence type="predicted"/>
<protein>
    <submittedName>
        <fullName evidence="2">Uncharacterized protein</fullName>
    </submittedName>
</protein>
<dbReference type="EMBL" id="CAXLJM020000066">
    <property type="protein sequence ID" value="CAL8121742.1"/>
    <property type="molecule type" value="Genomic_DNA"/>
</dbReference>
<accession>A0ABP1R7R9</accession>
<gene>
    <name evidence="2" type="ORF">ODALV1_LOCUS19517</name>
</gene>
<keyword evidence="3" id="KW-1185">Reference proteome</keyword>
<comment type="caution">
    <text evidence="2">The sequence shown here is derived from an EMBL/GenBank/DDBJ whole genome shotgun (WGS) entry which is preliminary data.</text>
</comment>
<evidence type="ECO:0000313" key="3">
    <source>
        <dbReference type="Proteomes" id="UP001642540"/>
    </source>
</evidence>
<reference evidence="2 3" key="1">
    <citation type="submission" date="2024-08" db="EMBL/GenBank/DDBJ databases">
        <authorList>
            <person name="Cucini C."/>
            <person name="Frati F."/>
        </authorList>
    </citation>
    <scope>NUCLEOTIDE SEQUENCE [LARGE SCALE GENOMIC DNA]</scope>
</reference>
<evidence type="ECO:0000313" key="2">
    <source>
        <dbReference type="EMBL" id="CAL8121742.1"/>
    </source>
</evidence>
<organism evidence="2 3">
    <name type="scientific">Orchesella dallaii</name>
    <dbReference type="NCBI Taxonomy" id="48710"/>
    <lineage>
        <taxon>Eukaryota</taxon>
        <taxon>Metazoa</taxon>
        <taxon>Ecdysozoa</taxon>
        <taxon>Arthropoda</taxon>
        <taxon>Hexapoda</taxon>
        <taxon>Collembola</taxon>
        <taxon>Entomobryomorpha</taxon>
        <taxon>Entomobryoidea</taxon>
        <taxon>Orchesellidae</taxon>
        <taxon>Orchesellinae</taxon>
        <taxon>Orchesella</taxon>
    </lineage>
</organism>
<feature type="region of interest" description="Disordered" evidence="1">
    <location>
        <begin position="1"/>
        <end position="48"/>
    </location>
</feature>
<evidence type="ECO:0000256" key="1">
    <source>
        <dbReference type="SAM" id="MobiDB-lite"/>
    </source>
</evidence>
<feature type="compositionally biased region" description="Low complexity" evidence="1">
    <location>
        <begin position="17"/>
        <end position="36"/>
    </location>
</feature>
<dbReference type="Proteomes" id="UP001642540">
    <property type="component" value="Unassembled WGS sequence"/>
</dbReference>
<name>A0ABP1R7R9_9HEXA</name>